<sequence length="140" mass="16209">MDDAFIMTTAFFNLLTTPFLANGQGEDPPRKLASPPVQCTECGEPLIEMEFTRGFHLVCDNWRCRLFRQPQVCRTKNPGGDTPIQRWDARYPQRYEQYKTQKRENYRLLVENGIPPIEARAMTSNKQTRIALEGIEGQLK</sequence>
<organism evidence="1 2">
    <name type="scientific">Candidatus Magnetobacterium casense</name>
    <dbReference type="NCBI Taxonomy" id="1455061"/>
    <lineage>
        <taxon>Bacteria</taxon>
        <taxon>Pseudomonadati</taxon>
        <taxon>Nitrospirota</taxon>
        <taxon>Thermodesulfovibrionia</taxon>
        <taxon>Thermodesulfovibrionales</taxon>
        <taxon>Candidatus Magnetobacteriaceae</taxon>
        <taxon>Candidatus Magnetobacterium</taxon>
    </lineage>
</organism>
<reference evidence="1 2" key="1">
    <citation type="journal article" date="2020" name="J Geophys Res Biogeosci">
        <title>Magnetotaxis as an Adaptation to Enable Bacterial Shuttling of Microbial Sulfur and Sulfur Cycling Across Aquatic Oxic#Anoxic Interfaces.</title>
        <authorList>
            <person name="Li J."/>
            <person name="Liu P."/>
            <person name="Wang J."/>
            <person name="Roberts A.P."/>
            <person name="Pan Y."/>
        </authorList>
    </citation>
    <scope>NUCLEOTIDE SEQUENCE [LARGE SCALE GENOMIC DNA]</scope>
    <source>
        <strain evidence="1 2">MYR-1_YQ</strain>
    </source>
</reference>
<accession>A0ABS6S2Z0</accession>
<protein>
    <recommendedName>
        <fullName evidence="3">DNA topoisomerase type IA zn finger domain-containing protein</fullName>
    </recommendedName>
</protein>
<dbReference type="Proteomes" id="UP001196980">
    <property type="component" value="Unassembled WGS sequence"/>
</dbReference>
<keyword evidence="2" id="KW-1185">Reference proteome</keyword>
<evidence type="ECO:0000313" key="1">
    <source>
        <dbReference type="EMBL" id="MBV6343213.1"/>
    </source>
</evidence>
<proteinExistence type="predicted"/>
<evidence type="ECO:0008006" key="3">
    <source>
        <dbReference type="Google" id="ProtNLM"/>
    </source>
</evidence>
<dbReference type="RefSeq" id="WP_218253815.1">
    <property type="nucleotide sequence ID" value="NZ_JABXWD010000486.1"/>
</dbReference>
<dbReference type="EMBL" id="JABXWD010000486">
    <property type="protein sequence ID" value="MBV6343213.1"/>
    <property type="molecule type" value="Genomic_DNA"/>
</dbReference>
<gene>
    <name evidence="1" type="ORF">HWQ67_16660</name>
</gene>
<evidence type="ECO:0000313" key="2">
    <source>
        <dbReference type="Proteomes" id="UP001196980"/>
    </source>
</evidence>
<name>A0ABS6S2Z0_9BACT</name>
<comment type="caution">
    <text evidence="1">The sequence shown here is derived from an EMBL/GenBank/DDBJ whole genome shotgun (WGS) entry which is preliminary data.</text>
</comment>